<reference evidence="4" key="1">
    <citation type="submission" date="2010-04" db="EMBL/GenBank/DDBJ databases">
        <title>Complete genome sequence of Nitrosococcus halophilus Nc4, a salt-adapted, aerobic obligate ammonia-oxidizing sulfur purple bacterium.</title>
        <authorList>
            <consortium name="US DOE Joint Genome Institute"/>
            <person name="Campbell M.A."/>
            <person name="Malfatti S.A."/>
            <person name="Chain P.S.G."/>
            <person name="Heidelberg J.F."/>
            <person name="Ward B.B."/>
            <person name="Klotz M.G."/>
        </authorList>
    </citation>
    <scope>NUCLEOTIDE SEQUENCE [LARGE SCALE GENOMIC DNA]</scope>
    <source>
        <strain evidence="4">Nc4</strain>
    </source>
</reference>
<name>D5C1W7_NITHN</name>
<accession>D5C1W7</accession>
<evidence type="ECO:0000313" key="4">
    <source>
        <dbReference type="Proteomes" id="UP000001844"/>
    </source>
</evidence>
<dbReference type="PROSITE" id="PS51257">
    <property type="entry name" value="PROKAR_LIPOPROTEIN"/>
    <property type="match status" value="1"/>
</dbReference>
<organism evidence="3 4">
    <name type="scientific">Nitrosococcus halophilus (strain Nc4)</name>
    <dbReference type="NCBI Taxonomy" id="472759"/>
    <lineage>
        <taxon>Bacteria</taxon>
        <taxon>Pseudomonadati</taxon>
        <taxon>Pseudomonadota</taxon>
        <taxon>Gammaproteobacteria</taxon>
        <taxon>Chromatiales</taxon>
        <taxon>Chromatiaceae</taxon>
        <taxon>Nitrosococcus</taxon>
    </lineage>
</organism>
<gene>
    <name evidence="3" type="ordered locus">Nhal_1616</name>
</gene>
<dbReference type="EMBL" id="CP001798">
    <property type="protein sequence ID" value="ADE14750.1"/>
    <property type="molecule type" value="Genomic_DNA"/>
</dbReference>
<feature type="chain" id="PRO_5003070273" description="Lipoprotein" evidence="2">
    <location>
        <begin position="23"/>
        <end position="58"/>
    </location>
</feature>
<feature type="signal peptide" evidence="2">
    <location>
        <begin position="1"/>
        <end position="22"/>
    </location>
</feature>
<dbReference type="KEGG" id="nhl:Nhal_1616"/>
<dbReference type="HOGENOM" id="CLU_2974799_0_0_6"/>
<evidence type="ECO:0000256" key="1">
    <source>
        <dbReference type="SAM" id="MobiDB-lite"/>
    </source>
</evidence>
<keyword evidence="4" id="KW-1185">Reference proteome</keyword>
<protein>
    <recommendedName>
        <fullName evidence="5">Lipoprotein</fullName>
    </recommendedName>
</protein>
<dbReference type="STRING" id="472759.Nhal_1616"/>
<dbReference type="AlphaFoldDB" id="D5C1W7"/>
<keyword evidence="2" id="KW-0732">Signal</keyword>
<evidence type="ECO:0000256" key="2">
    <source>
        <dbReference type="SAM" id="SignalP"/>
    </source>
</evidence>
<evidence type="ECO:0008006" key="5">
    <source>
        <dbReference type="Google" id="ProtNLM"/>
    </source>
</evidence>
<dbReference type="Proteomes" id="UP000001844">
    <property type="component" value="Chromosome"/>
</dbReference>
<feature type="compositionally biased region" description="Low complexity" evidence="1">
    <location>
        <begin position="40"/>
        <end position="58"/>
    </location>
</feature>
<feature type="region of interest" description="Disordered" evidence="1">
    <location>
        <begin position="32"/>
        <end position="58"/>
    </location>
</feature>
<evidence type="ECO:0000313" key="3">
    <source>
        <dbReference type="EMBL" id="ADE14750.1"/>
    </source>
</evidence>
<proteinExistence type="predicted"/>
<sequence length="58" mass="6916">MFKMNFALLLTLFLLVTGCSKAQDPWVQSEEELQQERFRSPQQSQTLQQRLRTTQNDR</sequence>